<reference evidence="1 2" key="1">
    <citation type="journal article" date="2003" name="Proc. Natl. Acad. Sci. U.S.A.">
        <title>Genome sequence of the cyanobacterium Prochlorococcus marinus SS120, a nearly minimal oxyphototrophic genome.</title>
        <authorList>
            <person name="Dufresne A."/>
            <person name="Salanoubat M."/>
            <person name="Partensky F."/>
            <person name="Artiguenave F."/>
            <person name="Axmann I.M."/>
            <person name="Barbe V."/>
            <person name="Duprat S."/>
            <person name="Galperin M.Y."/>
            <person name="Koonin E.V."/>
            <person name="Le Gall F."/>
            <person name="Makarova K.S."/>
            <person name="Ostrowski M."/>
            <person name="Oztas S."/>
            <person name="Robert C."/>
            <person name="Rogozin I.B."/>
            <person name="Scanlan D.J."/>
            <person name="Tandeau de Marsac N."/>
            <person name="Weissenbach J."/>
            <person name="Wincker P."/>
            <person name="Wolf Y.I."/>
            <person name="Hess W.R."/>
        </authorList>
    </citation>
    <scope>NUCLEOTIDE SEQUENCE [LARGE SCALE GENOMIC DNA]</scope>
    <source>
        <strain evidence="2">SARG / CCMP1375 / SS120</strain>
    </source>
</reference>
<evidence type="ECO:0000313" key="1">
    <source>
        <dbReference type="EMBL" id="AAP99652.1"/>
    </source>
</evidence>
<sequence length="67" mass="8060">MSKKKKQLKKTINHVVNHSLERMKKLKPAERLELLLEIGEWIFNDLDLDDELMVPQFKKEEKTIEQI</sequence>
<dbReference type="PATRIC" id="fig|167539.5.peg.624"/>
<keyword evidence="2" id="KW-1185">Reference proteome</keyword>
<dbReference type="KEGG" id="pma:Pro_0608"/>
<dbReference type="EnsemblBacteria" id="AAP99652">
    <property type="protein sequence ID" value="AAP99652"/>
    <property type="gene ID" value="Pro_0608"/>
</dbReference>
<protein>
    <submittedName>
        <fullName evidence="1">Uncharacterized protein</fullName>
    </submittedName>
</protein>
<dbReference type="Proteomes" id="UP000001420">
    <property type="component" value="Chromosome"/>
</dbReference>
<dbReference type="RefSeq" id="WP_011124760.1">
    <property type="nucleotide sequence ID" value="NC_005042.1"/>
</dbReference>
<dbReference type="EMBL" id="AE017126">
    <property type="protein sequence ID" value="AAP99652.1"/>
    <property type="molecule type" value="Genomic_DNA"/>
</dbReference>
<accession>Q7VCY2</accession>
<gene>
    <name evidence="1" type="ordered locus">Pro_0608</name>
</gene>
<name>Q7VCY2_PROMA</name>
<dbReference type="OrthoDB" id="541429at2"/>
<proteinExistence type="predicted"/>
<dbReference type="AlphaFoldDB" id="Q7VCY2"/>
<dbReference type="HOGENOM" id="CLU_2808986_0_0_3"/>
<organism evidence="1 2">
    <name type="scientific">Prochlorococcus marinus (strain SARG / CCMP1375 / SS120)</name>
    <dbReference type="NCBI Taxonomy" id="167539"/>
    <lineage>
        <taxon>Bacteria</taxon>
        <taxon>Bacillati</taxon>
        <taxon>Cyanobacteriota</taxon>
        <taxon>Cyanophyceae</taxon>
        <taxon>Synechococcales</taxon>
        <taxon>Prochlorococcaceae</taxon>
        <taxon>Prochlorococcus</taxon>
    </lineage>
</organism>
<evidence type="ECO:0000313" key="2">
    <source>
        <dbReference type="Proteomes" id="UP000001420"/>
    </source>
</evidence>